<protein>
    <recommendedName>
        <fullName evidence="6">AAA+ ATPase domain-containing protein</fullName>
    </recommendedName>
</protein>
<feature type="region of interest" description="Disordered" evidence="5">
    <location>
        <begin position="314"/>
        <end position="392"/>
    </location>
</feature>
<evidence type="ECO:0000256" key="2">
    <source>
        <dbReference type="ARBA" id="ARBA00022741"/>
    </source>
</evidence>
<evidence type="ECO:0000256" key="4">
    <source>
        <dbReference type="RuleBase" id="RU003651"/>
    </source>
</evidence>
<dbReference type="CDD" id="cd19481">
    <property type="entry name" value="RecA-like_protease"/>
    <property type="match status" value="1"/>
</dbReference>
<gene>
    <name evidence="7" type="ORF">COHA_005392</name>
</gene>
<dbReference type="AlphaFoldDB" id="A0AAD5H690"/>
<keyword evidence="2 4" id="KW-0547">Nucleotide-binding</keyword>
<evidence type="ECO:0000256" key="1">
    <source>
        <dbReference type="ARBA" id="ARBA00006914"/>
    </source>
</evidence>
<feature type="domain" description="AAA+ ATPase" evidence="6">
    <location>
        <begin position="460"/>
        <end position="596"/>
    </location>
</feature>
<dbReference type="InterPro" id="IPR050221">
    <property type="entry name" value="26S_Proteasome_ATPase"/>
</dbReference>
<dbReference type="InterPro" id="IPR003960">
    <property type="entry name" value="ATPase_AAA_CS"/>
</dbReference>
<proteinExistence type="inferred from homology"/>
<dbReference type="GO" id="GO:0016887">
    <property type="term" value="F:ATP hydrolysis activity"/>
    <property type="evidence" value="ECO:0007669"/>
    <property type="project" value="InterPro"/>
</dbReference>
<dbReference type="GO" id="GO:0005524">
    <property type="term" value="F:ATP binding"/>
    <property type="evidence" value="ECO:0007669"/>
    <property type="project" value="UniProtKB-KW"/>
</dbReference>
<comment type="similarity">
    <text evidence="1 4">Belongs to the AAA ATPase family.</text>
</comment>
<dbReference type="PROSITE" id="PS00674">
    <property type="entry name" value="AAA"/>
    <property type="match status" value="1"/>
</dbReference>
<keyword evidence="3 4" id="KW-0067">ATP-binding</keyword>
<evidence type="ECO:0000259" key="6">
    <source>
        <dbReference type="SMART" id="SM00382"/>
    </source>
</evidence>
<dbReference type="PANTHER" id="PTHR23073">
    <property type="entry name" value="26S PROTEASOME REGULATORY SUBUNIT"/>
    <property type="match status" value="1"/>
</dbReference>
<dbReference type="SMART" id="SM00382">
    <property type="entry name" value="AAA"/>
    <property type="match status" value="1"/>
</dbReference>
<dbReference type="Pfam" id="PF00004">
    <property type="entry name" value="AAA"/>
    <property type="match status" value="1"/>
</dbReference>
<organism evidence="7 8">
    <name type="scientific">Chlorella ohadii</name>
    <dbReference type="NCBI Taxonomy" id="2649997"/>
    <lineage>
        <taxon>Eukaryota</taxon>
        <taxon>Viridiplantae</taxon>
        <taxon>Chlorophyta</taxon>
        <taxon>core chlorophytes</taxon>
        <taxon>Trebouxiophyceae</taxon>
        <taxon>Chlorellales</taxon>
        <taxon>Chlorellaceae</taxon>
        <taxon>Chlorella clade</taxon>
        <taxon>Chlorella</taxon>
    </lineage>
</organism>
<evidence type="ECO:0000256" key="5">
    <source>
        <dbReference type="SAM" id="MobiDB-lite"/>
    </source>
</evidence>
<accession>A0AAD5H690</accession>
<evidence type="ECO:0000256" key="3">
    <source>
        <dbReference type="ARBA" id="ARBA00022840"/>
    </source>
</evidence>
<keyword evidence="8" id="KW-1185">Reference proteome</keyword>
<dbReference type="InterPro" id="IPR003593">
    <property type="entry name" value="AAA+_ATPase"/>
</dbReference>
<feature type="compositionally biased region" description="Gly residues" evidence="5">
    <location>
        <begin position="360"/>
        <end position="376"/>
    </location>
</feature>
<dbReference type="InterPro" id="IPR003959">
    <property type="entry name" value="ATPase_AAA_core"/>
</dbReference>
<dbReference type="InterPro" id="IPR027417">
    <property type="entry name" value="P-loop_NTPase"/>
</dbReference>
<evidence type="ECO:0000313" key="7">
    <source>
        <dbReference type="EMBL" id="KAI7840862.1"/>
    </source>
</evidence>
<comment type="caution">
    <text evidence="7">The sequence shown here is derived from an EMBL/GenBank/DDBJ whole genome shotgun (WGS) entry which is preliminary data.</text>
</comment>
<name>A0AAD5H690_9CHLO</name>
<dbReference type="Proteomes" id="UP001205105">
    <property type="component" value="Unassembled WGS sequence"/>
</dbReference>
<sequence>MEQAGLARALWVLKERLAAAAGRGFAGCAPPASAGRLVAAAATSGGGGGTSRSASAAATLAATTAAAIAASLFGGTVALCEASKGSGMSAAEIKAAITDLWRRLDEQLHRVEAALPRGTQLHDIPQPDVDISGEDVEVTWSLPQQLDIPGAVRALRRALRSPAFASIEEGSYGSSVSESSSSGGEGRATTFVRRSRGLGGLTVEVSEPYDASAPARFRFRGRASERDLALMSAALQAAMQPRRRGPVEASGAWFAGSCGAALCRGMLQWNEFQEWGSLFEGSPFGRGLEGTVDPFFEHLQEFIRGFERMAQGEGWQLGEDEERDTEPTPLRRPKRFDDWGSGGSGSGGSDEQWPRRLEGGGRPGGGTASSGGGAGEGPSQEQLEQQRRTRQLDSVARKLEKNGAQVFIHDPKDSVDWGILAGYEEQKRQIEDTLLLALLHPAEVYESIAKGTRKQFASNRPRAVLFEGPPGTGKTTSARIIASQAAVPLVYIPLEAVVSKWYGESEKMLADMLKTCEQFPDGCIIFLDELDALATSRSTEMHEATRRVLGVLLRHLDGFDSTNKRTVVIGATNRKQDLDPALISRFSTSVNFALPNESCRAEILKQYARHLSDAEVLAVAHATPGMAGRDLKDICEQAERRWASKIIRGQAQKGQLPPLSEYLEAARQRLRELAGLPDSETGGYQTT</sequence>
<dbReference type="EMBL" id="JADXDR010000070">
    <property type="protein sequence ID" value="KAI7840862.1"/>
    <property type="molecule type" value="Genomic_DNA"/>
</dbReference>
<dbReference type="Gene3D" id="3.40.50.300">
    <property type="entry name" value="P-loop containing nucleotide triphosphate hydrolases"/>
    <property type="match status" value="1"/>
</dbReference>
<reference evidence="7" key="1">
    <citation type="submission" date="2020-11" db="EMBL/GenBank/DDBJ databases">
        <title>Chlorella ohadii genome sequencing and assembly.</title>
        <authorList>
            <person name="Murik O."/>
            <person name="Treves H."/>
            <person name="Kedem I."/>
            <person name="Shotland Y."/>
            <person name="Kaplan A."/>
        </authorList>
    </citation>
    <scope>NUCLEOTIDE SEQUENCE</scope>
    <source>
        <strain evidence="7">1</strain>
    </source>
</reference>
<evidence type="ECO:0000313" key="8">
    <source>
        <dbReference type="Proteomes" id="UP001205105"/>
    </source>
</evidence>
<dbReference type="SUPFAM" id="SSF52540">
    <property type="entry name" value="P-loop containing nucleoside triphosphate hydrolases"/>
    <property type="match status" value="1"/>
</dbReference>